<feature type="compositionally biased region" description="Basic and acidic residues" evidence="3">
    <location>
        <begin position="220"/>
        <end position="235"/>
    </location>
</feature>
<dbReference type="Proteomes" id="UP001583280">
    <property type="component" value="Unassembled WGS sequence"/>
</dbReference>
<dbReference type="CDD" id="cd20446">
    <property type="entry name" value="Tudor_SpSPF30-like"/>
    <property type="match status" value="1"/>
</dbReference>
<proteinExistence type="predicted"/>
<feature type="region of interest" description="Disordered" evidence="3">
    <location>
        <begin position="56"/>
        <end position="79"/>
    </location>
</feature>
<feature type="region of interest" description="Disordered" evidence="3">
    <location>
        <begin position="219"/>
        <end position="310"/>
    </location>
</feature>
<protein>
    <recommendedName>
        <fullName evidence="4">Tudor domain-containing protein</fullName>
    </recommendedName>
</protein>
<comment type="subcellular location">
    <subcellularLocation>
        <location evidence="1">Nucleus</location>
    </subcellularLocation>
</comment>
<evidence type="ECO:0000256" key="1">
    <source>
        <dbReference type="ARBA" id="ARBA00004123"/>
    </source>
</evidence>
<dbReference type="PANTHER" id="PTHR46297">
    <property type="entry name" value="ZINC FINGER CCCH-TYPE WITH G PATCH DOMAIN-CONTAINING PROTEIN"/>
    <property type="match status" value="1"/>
</dbReference>
<dbReference type="InterPro" id="IPR002999">
    <property type="entry name" value="Tudor"/>
</dbReference>
<evidence type="ECO:0000313" key="5">
    <source>
        <dbReference type="EMBL" id="KAL1899660.1"/>
    </source>
</evidence>
<dbReference type="SMART" id="SM00333">
    <property type="entry name" value="TUDOR"/>
    <property type="match status" value="1"/>
</dbReference>
<organism evidence="5 6">
    <name type="scientific">Ceratocystis pirilliformis</name>
    <dbReference type="NCBI Taxonomy" id="259994"/>
    <lineage>
        <taxon>Eukaryota</taxon>
        <taxon>Fungi</taxon>
        <taxon>Dikarya</taxon>
        <taxon>Ascomycota</taxon>
        <taxon>Pezizomycotina</taxon>
        <taxon>Sordariomycetes</taxon>
        <taxon>Hypocreomycetidae</taxon>
        <taxon>Microascales</taxon>
        <taxon>Ceratocystidaceae</taxon>
        <taxon>Ceratocystis</taxon>
    </lineage>
</organism>
<dbReference type="InterPro" id="IPR041297">
    <property type="entry name" value="Crb2_Tudor"/>
</dbReference>
<feature type="compositionally biased region" description="Polar residues" evidence="3">
    <location>
        <begin position="61"/>
        <end position="73"/>
    </location>
</feature>
<sequence length="310" mass="33825">MSNQSELEQDRLLYQEQLILVESQLKEDSDNGELKGLIEELTQIISFLNESLAELKPKESQPATTQTISTSASPGPKKTDLTTQTIAAVPAANHTDDEITTYRVNDTVLARWASGDRGFYPARITSITGSVTAPVYTVKFKSYDTSETLRARDIKPFSNKRKADDTIISDSAPVSITSGSSTPAVKSPSTFSPIPNAPGASAATGTVVSAAASLYPDQVTRMRAEKGTLDDEDKPRKAKKMKANKELEAGKSKWQDFQTKSKFGKTQKKDSMFRTPEGVNGRVGFTGSGKAMRKDSTRTRHVYQPADDMD</sequence>
<gene>
    <name evidence="5" type="ORF">Cpir12675_001338</name>
</gene>
<feature type="region of interest" description="Disordered" evidence="3">
    <location>
        <begin position="173"/>
        <end position="202"/>
    </location>
</feature>
<feature type="compositionally biased region" description="Basic and acidic residues" evidence="3">
    <location>
        <begin position="243"/>
        <end position="254"/>
    </location>
</feature>
<accession>A0ABR3ZGW9</accession>
<keyword evidence="2" id="KW-0539">Nucleus</keyword>
<feature type="compositionally biased region" description="Polar residues" evidence="3">
    <location>
        <begin position="173"/>
        <end position="193"/>
    </location>
</feature>
<reference evidence="5 6" key="1">
    <citation type="journal article" date="2024" name="IMA Fungus">
        <title>IMA Genome - F19 : A genome assembly and annotation guide to empower mycologists, including annotated draft genome sequences of Ceratocystis pirilliformis, Diaporthe australafricana, Fusarium ophioides, Paecilomyces lecythidis, and Sporothrix stenoceras.</title>
        <authorList>
            <person name="Aylward J."/>
            <person name="Wilson A.M."/>
            <person name="Visagie C.M."/>
            <person name="Spraker J."/>
            <person name="Barnes I."/>
            <person name="Buitendag C."/>
            <person name="Ceriani C."/>
            <person name="Del Mar Angel L."/>
            <person name="du Plessis D."/>
            <person name="Fuchs T."/>
            <person name="Gasser K."/>
            <person name="Kramer D."/>
            <person name="Li W."/>
            <person name="Munsamy K."/>
            <person name="Piso A."/>
            <person name="Price J.L."/>
            <person name="Sonnekus B."/>
            <person name="Thomas C."/>
            <person name="van der Nest A."/>
            <person name="van Dijk A."/>
            <person name="van Heerden A."/>
            <person name="van Vuuren N."/>
            <person name="Yilmaz N."/>
            <person name="Duong T.A."/>
            <person name="van der Merwe N.A."/>
            <person name="Wingfield M.J."/>
            <person name="Wingfield B.D."/>
        </authorList>
    </citation>
    <scope>NUCLEOTIDE SEQUENCE [LARGE SCALE GENOMIC DNA]</scope>
    <source>
        <strain evidence="5 6">CMW 12675</strain>
    </source>
</reference>
<dbReference type="SUPFAM" id="SSF63748">
    <property type="entry name" value="Tudor/PWWP/MBT"/>
    <property type="match status" value="1"/>
</dbReference>
<evidence type="ECO:0000313" key="6">
    <source>
        <dbReference type="Proteomes" id="UP001583280"/>
    </source>
</evidence>
<keyword evidence="6" id="KW-1185">Reference proteome</keyword>
<dbReference type="Gene3D" id="2.30.30.140">
    <property type="match status" value="1"/>
</dbReference>
<feature type="domain" description="Tudor" evidence="4">
    <location>
        <begin position="100"/>
        <end position="162"/>
    </location>
</feature>
<dbReference type="Pfam" id="PF18115">
    <property type="entry name" value="Tudor_3"/>
    <property type="match status" value="1"/>
</dbReference>
<evidence type="ECO:0000256" key="3">
    <source>
        <dbReference type="SAM" id="MobiDB-lite"/>
    </source>
</evidence>
<name>A0ABR3ZGW9_9PEZI</name>
<evidence type="ECO:0000256" key="2">
    <source>
        <dbReference type="ARBA" id="ARBA00023242"/>
    </source>
</evidence>
<dbReference type="PANTHER" id="PTHR46297:SF2">
    <property type="entry name" value="TUDOR DOMAIN-CONTAINING PROTEIN"/>
    <property type="match status" value="1"/>
</dbReference>
<dbReference type="EMBL" id="JAWDJO010000020">
    <property type="protein sequence ID" value="KAL1899660.1"/>
    <property type="molecule type" value="Genomic_DNA"/>
</dbReference>
<comment type="caution">
    <text evidence="5">The sequence shown here is derived from an EMBL/GenBank/DDBJ whole genome shotgun (WGS) entry which is preliminary data.</text>
</comment>
<evidence type="ECO:0000259" key="4">
    <source>
        <dbReference type="SMART" id="SM00333"/>
    </source>
</evidence>